<name>A0ABU6BZG6_9PSED</name>
<dbReference type="RefSeq" id="WP_220381754.1">
    <property type="nucleotide sequence ID" value="NZ_JAEFBF010000014.1"/>
</dbReference>
<sequence>MLLSIQQDETIRSFIERNIFILGETRFPKWNASKSLTSEDVRNVASVLGWHGCYGFNRLLHNHTCQPLLSVLKNSQDMAYSGSKYIAEFVDVDLTFSKRLSFCPECVKSDFEKIGFSYWRRASLEFVGVCAIHNVMLESVCPTCDRSFTFKGHSHNVMWEGCGGKYLSESSSRVNNDLVQLKRSRLIDDLYKYRFHISLIPTLEALSIRFLSVSSKTLSDAFNQEELQKLSQVIITQLARVKIHAESNLAFYFENVDFNSVINSVTMLYDEFQEFVADVVDPCDQLRDITSLWSTYRAGGHESGHYVDENYSLGVGNWYCPYPSPLSLGLGRVDFVRQSISTSYPCCSFVGVKKGRAKRAKNLAAPSHPAIPCVEAMQEYR</sequence>
<accession>A0ABU6BZG6</accession>
<dbReference type="EMBL" id="JAJGWQ010000020">
    <property type="protein sequence ID" value="MEB3785718.1"/>
    <property type="molecule type" value="Genomic_DNA"/>
</dbReference>
<reference evidence="1 2" key="1">
    <citation type="journal article" date="2023" name="Int J Dairy Technol">
        <title>Genome based analysis of Pseudomonas paracarnis RQ057, a strain responsible for blue discoloration spoilage in processed cheese.</title>
        <authorList>
            <person name="Rodrigues Rd.S."/>
            <person name="Machado S.G."/>
            <person name="de Carvalho A.F."/>
            <person name="Nero L.A."/>
        </authorList>
    </citation>
    <scope>NUCLEOTIDE SEQUENCE [LARGE SCALE GENOMIC DNA]</scope>
    <source>
        <strain evidence="1 2">RQ057</strain>
    </source>
</reference>
<comment type="caution">
    <text evidence="1">The sequence shown here is derived from an EMBL/GenBank/DDBJ whole genome shotgun (WGS) entry which is preliminary data.</text>
</comment>
<proteinExistence type="predicted"/>
<protein>
    <submittedName>
        <fullName evidence="1">TniQ family protein</fullName>
    </submittedName>
</protein>
<keyword evidence="2" id="KW-1185">Reference proteome</keyword>
<evidence type="ECO:0000313" key="1">
    <source>
        <dbReference type="EMBL" id="MEB3785718.1"/>
    </source>
</evidence>
<organism evidence="1 2">
    <name type="scientific">Pseudomonas paracarnis</name>
    <dbReference type="NCBI Taxonomy" id="2750625"/>
    <lineage>
        <taxon>Bacteria</taxon>
        <taxon>Pseudomonadati</taxon>
        <taxon>Pseudomonadota</taxon>
        <taxon>Gammaproteobacteria</taxon>
        <taxon>Pseudomonadales</taxon>
        <taxon>Pseudomonadaceae</taxon>
        <taxon>Pseudomonas</taxon>
    </lineage>
</organism>
<evidence type="ECO:0000313" key="2">
    <source>
        <dbReference type="Proteomes" id="UP001336015"/>
    </source>
</evidence>
<gene>
    <name evidence="1" type="ORF">LLW09_24620</name>
</gene>
<dbReference type="Proteomes" id="UP001336015">
    <property type="component" value="Unassembled WGS sequence"/>
</dbReference>